<gene>
    <name evidence="2" type="ORF">HMPREF2130_11075</name>
</gene>
<dbReference type="EMBL" id="JRNI01000092">
    <property type="protein sequence ID" value="KGF25569.1"/>
    <property type="molecule type" value="Genomic_DNA"/>
</dbReference>
<dbReference type="GeneID" id="93428249"/>
<accession>A0A096AX09</accession>
<feature type="compositionally biased region" description="Basic and acidic residues" evidence="1">
    <location>
        <begin position="21"/>
        <end position="34"/>
    </location>
</feature>
<feature type="region of interest" description="Disordered" evidence="1">
    <location>
        <begin position="20"/>
        <end position="73"/>
    </location>
</feature>
<evidence type="ECO:0000256" key="1">
    <source>
        <dbReference type="SAM" id="MobiDB-lite"/>
    </source>
</evidence>
<dbReference type="AlphaFoldDB" id="A0A096AX09"/>
<protein>
    <submittedName>
        <fullName evidence="2">Uncharacterized protein</fullName>
    </submittedName>
</protein>
<keyword evidence="3" id="KW-1185">Reference proteome</keyword>
<dbReference type="Proteomes" id="UP000029629">
    <property type="component" value="Unassembled WGS sequence"/>
</dbReference>
<evidence type="ECO:0000313" key="2">
    <source>
        <dbReference type="EMBL" id="KGF25569.1"/>
    </source>
</evidence>
<evidence type="ECO:0000313" key="3">
    <source>
        <dbReference type="Proteomes" id="UP000029629"/>
    </source>
</evidence>
<dbReference type="RefSeq" id="WP_018027344.1">
    <property type="nucleotide sequence ID" value="NZ_JRNI01000092.1"/>
</dbReference>
<proteinExistence type="predicted"/>
<name>A0A096AX09_9BURK</name>
<reference evidence="2 3" key="1">
    <citation type="submission" date="2014-07" db="EMBL/GenBank/DDBJ databases">
        <authorList>
            <person name="McCorrison J."/>
            <person name="Sanka R."/>
            <person name="Torralba M."/>
            <person name="Gillis M."/>
            <person name="Haft D.H."/>
            <person name="Methe B."/>
            <person name="Sutton G."/>
            <person name="Nelson K.E."/>
        </authorList>
    </citation>
    <scope>NUCLEOTIDE SEQUENCE [LARGE SCALE GENOMIC DNA]</scope>
    <source>
        <strain evidence="2 3">DNF00040</strain>
    </source>
</reference>
<sequence length="73" mass="8569">MNDTKKDLPEGPIFVTEEMEEQWRKEGEDVDRMPHTFYPSDPTKRPASPKDGESWQEFINRISQESEANGDKR</sequence>
<comment type="caution">
    <text evidence="2">The sequence shown here is derived from an EMBL/GenBank/DDBJ whole genome shotgun (WGS) entry which is preliminary data.</text>
</comment>
<feature type="compositionally biased region" description="Basic and acidic residues" evidence="1">
    <location>
        <begin position="42"/>
        <end position="53"/>
    </location>
</feature>
<organism evidence="2 3">
    <name type="scientific">Oligella urethralis DNF00040</name>
    <dbReference type="NCBI Taxonomy" id="1401065"/>
    <lineage>
        <taxon>Bacteria</taxon>
        <taxon>Pseudomonadati</taxon>
        <taxon>Pseudomonadota</taxon>
        <taxon>Betaproteobacteria</taxon>
        <taxon>Burkholderiales</taxon>
        <taxon>Alcaligenaceae</taxon>
        <taxon>Oligella</taxon>
    </lineage>
</organism>